<name>A0ABQ5LV33_9RHOB</name>
<evidence type="ECO:0000313" key="2">
    <source>
        <dbReference type="EMBL" id="GKY88834.1"/>
    </source>
</evidence>
<feature type="chain" id="PRO_5046417373" evidence="1">
    <location>
        <begin position="21"/>
        <end position="268"/>
    </location>
</feature>
<sequence>MTLRPLIPLLLALAPTMAEAQAACPADANAALSRFSARAASGEATLPELGDAATTYATGCADDRVVLSQILAMFTTAGLAIEPPAAERFQAHLFAFRTINRILRAGGDDFEPVAFTGPEGEPREWTVLDERNAYWDLVYTMASDFLVYGVHADIYTPGKTEEIGCGIYPAEEASALARLAVGNDDGGELVARVSYLGRACDGTGHEASGYAAQYFAEHAAARAGDAGYAGLTERDIRAGLTGFLDRHLDGAGESWLFDAATVAELRAF</sequence>
<evidence type="ECO:0000313" key="3">
    <source>
        <dbReference type="Proteomes" id="UP001144205"/>
    </source>
</evidence>
<keyword evidence="1" id="KW-0732">Signal</keyword>
<dbReference type="EMBL" id="BROH01000008">
    <property type="protein sequence ID" value="GKY88834.1"/>
    <property type="molecule type" value="Genomic_DNA"/>
</dbReference>
<keyword evidence="3" id="KW-1185">Reference proteome</keyword>
<accession>A0ABQ5LV33</accession>
<feature type="signal peptide" evidence="1">
    <location>
        <begin position="1"/>
        <end position="20"/>
    </location>
</feature>
<evidence type="ECO:0000256" key="1">
    <source>
        <dbReference type="SAM" id="SignalP"/>
    </source>
</evidence>
<organism evidence="2 3">
    <name type="scientific">Sinisalibacter aestuarii</name>
    <dbReference type="NCBI Taxonomy" id="2949426"/>
    <lineage>
        <taxon>Bacteria</taxon>
        <taxon>Pseudomonadati</taxon>
        <taxon>Pseudomonadota</taxon>
        <taxon>Alphaproteobacteria</taxon>
        <taxon>Rhodobacterales</taxon>
        <taxon>Roseobacteraceae</taxon>
        <taxon>Sinisalibacter</taxon>
    </lineage>
</organism>
<protein>
    <submittedName>
        <fullName evidence="2">Uncharacterized protein</fullName>
    </submittedName>
</protein>
<dbReference type="RefSeq" id="WP_281842875.1">
    <property type="nucleotide sequence ID" value="NZ_BROH01000008.1"/>
</dbReference>
<comment type="caution">
    <text evidence="2">The sequence shown here is derived from an EMBL/GenBank/DDBJ whole genome shotgun (WGS) entry which is preliminary data.</text>
</comment>
<dbReference type="Proteomes" id="UP001144205">
    <property type="component" value="Unassembled WGS sequence"/>
</dbReference>
<gene>
    <name evidence="2" type="ORF">STA1M1_27030</name>
</gene>
<proteinExistence type="predicted"/>
<reference evidence="2" key="1">
    <citation type="journal article" date="2023" name="Int. J. Syst. Evol. Microbiol.">
        <title>Sinisalibacter aestuarii sp. nov., isolated from estuarine sediment of the Arakawa River.</title>
        <authorList>
            <person name="Arafat S.T."/>
            <person name="Hirano S."/>
            <person name="Sato A."/>
            <person name="Takeuchi K."/>
            <person name="Yasuda T."/>
            <person name="Terahara T."/>
            <person name="Hamada M."/>
            <person name="Kobayashi T."/>
        </authorList>
    </citation>
    <scope>NUCLEOTIDE SEQUENCE</scope>
    <source>
        <strain evidence="2">B-399</strain>
    </source>
</reference>